<dbReference type="Proteomes" id="UP000271227">
    <property type="component" value="Unassembled WGS sequence"/>
</dbReference>
<name>A0A3M0BWN3_9PROT</name>
<dbReference type="RefSeq" id="WP_170163951.1">
    <property type="nucleotide sequence ID" value="NZ_REFR01000016.1"/>
</dbReference>
<feature type="chain" id="PRO_5018306366" evidence="1">
    <location>
        <begin position="23"/>
        <end position="232"/>
    </location>
</feature>
<organism evidence="3 4">
    <name type="scientific">Eilatimonas milleporae</name>
    <dbReference type="NCBI Taxonomy" id="911205"/>
    <lineage>
        <taxon>Bacteria</taxon>
        <taxon>Pseudomonadati</taxon>
        <taxon>Pseudomonadota</taxon>
        <taxon>Alphaproteobacteria</taxon>
        <taxon>Kordiimonadales</taxon>
        <taxon>Kordiimonadaceae</taxon>
        <taxon>Eilatimonas</taxon>
    </lineage>
</organism>
<reference evidence="3 4" key="1">
    <citation type="submission" date="2018-10" db="EMBL/GenBank/DDBJ databases">
        <title>Genomic Encyclopedia of Archaeal and Bacterial Type Strains, Phase II (KMG-II): from individual species to whole genera.</title>
        <authorList>
            <person name="Goeker M."/>
        </authorList>
    </citation>
    <scope>NUCLEOTIDE SEQUENCE [LARGE SCALE GENOMIC DNA]</scope>
    <source>
        <strain evidence="3 4">DSM 25217</strain>
    </source>
</reference>
<dbReference type="InterPro" id="IPR021255">
    <property type="entry name" value="DUF2807"/>
</dbReference>
<dbReference type="AlphaFoldDB" id="A0A3M0BWN3"/>
<proteinExistence type="predicted"/>
<dbReference type="PANTHER" id="PTHR39200">
    <property type="entry name" value="HYPOTHETICAL EXPORTED PROTEIN"/>
    <property type="match status" value="1"/>
</dbReference>
<evidence type="ECO:0000256" key="1">
    <source>
        <dbReference type="SAM" id="SignalP"/>
    </source>
</evidence>
<feature type="domain" description="Putative auto-transporter adhesin head GIN" evidence="2">
    <location>
        <begin position="34"/>
        <end position="217"/>
    </location>
</feature>
<keyword evidence="1" id="KW-0732">Signal</keyword>
<evidence type="ECO:0000313" key="4">
    <source>
        <dbReference type="Proteomes" id="UP000271227"/>
    </source>
</evidence>
<gene>
    <name evidence="3" type="ORF">BXY39_3689</name>
</gene>
<evidence type="ECO:0000313" key="3">
    <source>
        <dbReference type="EMBL" id="RMB01502.1"/>
    </source>
</evidence>
<protein>
    <submittedName>
        <fullName evidence="3">Putative autotransporter adhesin-like protein</fullName>
    </submittedName>
</protein>
<sequence>MKATGFALAVATCLGATAFVIADDVAEQERDVGAFERIKVKGSMDVSVSVGNERSVKVIADSDVIDHVRTDVTDGELVIGLKDKGHHWSRIDRLQVVVSVPKLTAANLTGSGDLTIDDIAAETFDLVLKGSGDAIIEDADVVTMRTRLQGSGDIELAGSCKTLSVTLQGSGDVEAEDFKCEIAQIELRGSGDVEAYASETADVEIRGSGDVYVRGNPSMNSRVRGSGEVHAR</sequence>
<dbReference type="Gene3D" id="2.160.20.120">
    <property type="match status" value="1"/>
</dbReference>
<keyword evidence="4" id="KW-1185">Reference proteome</keyword>
<comment type="caution">
    <text evidence="3">The sequence shown here is derived from an EMBL/GenBank/DDBJ whole genome shotgun (WGS) entry which is preliminary data.</text>
</comment>
<dbReference type="PANTHER" id="PTHR39200:SF1">
    <property type="entry name" value="AUTO-TRANSPORTER ADHESIN HEAD GIN DOMAIN-CONTAINING PROTEIN-RELATED"/>
    <property type="match status" value="1"/>
</dbReference>
<evidence type="ECO:0000259" key="2">
    <source>
        <dbReference type="Pfam" id="PF10988"/>
    </source>
</evidence>
<dbReference type="Pfam" id="PF10988">
    <property type="entry name" value="DUF2807"/>
    <property type="match status" value="1"/>
</dbReference>
<feature type="signal peptide" evidence="1">
    <location>
        <begin position="1"/>
        <end position="22"/>
    </location>
</feature>
<dbReference type="EMBL" id="REFR01000016">
    <property type="protein sequence ID" value="RMB01502.1"/>
    <property type="molecule type" value="Genomic_DNA"/>
</dbReference>
<dbReference type="InParanoid" id="A0A3M0BWN3"/>
<accession>A0A3M0BWN3</accession>